<dbReference type="PANTHER" id="PTHR37305">
    <property type="entry name" value="INTEGRAL MEMBRANE PROTEIN-RELATED"/>
    <property type="match status" value="1"/>
</dbReference>
<accession>A0A841I1Z7</accession>
<reference evidence="2 3" key="1">
    <citation type="submission" date="2020-08" db="EMBL/GenBank/DDBJ databases">
        <title>Genomic Encyclopedia of Type Strains, Phase IV (KMG-IV): sequencing the most valuable type-strain genomes for metagenomic binning, comparative biology and taxonomic classification.</title>
        <authorList>
            <person name="Goeker M."/>
        </authorList>
    </citation>
    <scope>NUCLEOTIDE SEQUENCE [LARGE SCALE GENOMIC DNA]</scope>
    <source>
        <strain evidence="2 3">DSM 21458</strain>
    </source>
</reference>
<dbReference type="AlphaFoldDB" id="A0A841I1Z7"/>
<evidence type="ECO:0000313" key="2">
    <source>
        <dbReference type="EMBL" id="MBB6099717.1"/>
    </source>
</evidence>
<feature type="transmembrane region" description="Helical" evidence="1">
    <location>
        <begin position="118"/>
        <end position="139"/>
    </location>
</feature>
<keyword evidence="1" id="KW-0472">Membrane</keyword>
<sequence>MFSVYKNTFRRARTTLIIWLVLLALWVLLELSVFKGMAQSGGMNDLVAQVPEAIRSMFFTLDISTIGGYLNARVLTLILPLLTIMFGISLGNAAIAGEERHGQLDLLLSNPISRTEYYLGRLLAMLSMQTLIVLALLVYFHLFAGLQGINLEEVRVLDAFTSVLLLGFTASTLAMLVGSIVPHPGLVLGVSGGVLMGSYLLNAMAPLMPDLKDLQPFSVFYHYNEYLPIRNGLDFTRAFTLAGISVVFVCAGLWRFNTRDLSK</sequence>
<keyword evidence="1" id="KW-0812">Transmembrane</keyword>
<organism evidence="2 3">
    <name type="scientific">Deinobacterium chartae</name>
    <dbReference type="NCBI Taxonomy" id="521158"/>
    <lineage>
        <taxon>Bacteria</taxon>
        <taxon>Thermotogati</taxon>
        <taxon>Deinococcota</taxon>
        <taxon>Deinococci</taxon>
        <taxon>Deinococcales</taxon>
        <taxon>Deinococcaceae</taxon>
        <taxon>Deinobacterium</taxon>
    </lineage>
</organism>
<name>A0A841I1Z7_9DEIO</name>
<keyword evidence="1" id="KW-1133">Transmembrane helix</keyword>
<dbReference type="RefSeq" id="WP_183988461.1">
    <property type="nucleotide sequence ID" value="NZ_JACHHG010000014.1"/>
</dbReference>
<keyword evidence="3" id="KW-1185">Reference proteome</keyword>
<dbReference type="EMBL" id="JACHHG010000014">
    <property type="protein sequence ID" value="MBB6099717.1"/>
    <property type="molecule type" value="Genomic_DNA"/>
</dbReference>
<comment type="caution">
    <text evidence="2">The sequence shown here is derived from an EMBL/GenBank/DDBJ whole genome shotgun (WGS) entry which is preliminary data.</text>
</comment>
<feature type="transmembrane region" description="Helical" evidence="1">
    <location>
        <begin position="159"/>
        <end position="178"/>
    </location>
</feature>
<dbReference type="Pfam" id="PF12679">
    <property type="entry name" value="ABC2_membrane_2"/>
    <property type="match status" value="1"/>
</dbReference>
<feature type="transmembrane region" description="Helical" evidence="1">
    <location>
        <begin position="185"/>
        <end position="205"/>
    </location>
</feature>
<dbReference type="Proteomes" id="UP000569951">
    <property type="component" value="Unassembled WGS sequence"/>
</dbReference>
<protein>
    <submittedName>
        <fullName evidence="2">ABC-type transport system involved in multi-copper enzyme maturation permease subunit</fullName>
    </submittedName>
</protein>
<evidence type="ECO:0000313" key="3">
    <source>
        <dbReference type="Proteomes" id="UP000569951"/>
    </source>
</evidence>
<dbReference type="PANTHER" id="PTHR37305:SF1">
    <property type="entry name" value="MEMBRANE PROTEIN"/>
    <property type="match status" value="1"/>
</dbReference>
<evidence type="ECO:0000256" key="1">
    <source>
        <dbReference type="SAM" id="Phobius"/>
    </source>
</evidence>
<dbReference type="GO" id="GO:0140359">
    <property type="term" value="F:ABC-type transporter activity"/>
    <property type="evidence" value="ECO:0007669"/>
    <property type="project" value="InterPro"/>
</dbReference>
<dbReference type="GO" id="GO:0005886">
    <property type="term" value="C:plasma membrane"/>
    <property type="evidence" value="ECO:0007669"/>
    <property type="project" value="UniProtKB-SubCell"/>
</dbReference>
<feature type="transmembrane region" description="Helical" evidence="1">
    <location>
        <begin position="77"/>
        <end position="97"/>
    </location>
</feature>
<gene>
    <name evidence="2" type="ORF">HNR42_003175</name>
</gene>
<proteinExistence type="predicted"/>
<feature type="transmembrane region" description="Helical" evidence="1">
    <location>
        <begin position="235"/>
        <end position="254"/>
    </location>
</feature>